<evidence type="ECO:0000256" key="1">
    <source>
        <dbReference type="ARBA" id="ARBA00001964"/>
    </source>
</evidence>
<feature type="compositionally biased region" description="Low complexity" evidence="9">
    <location>
        <begin position="1"/>
        <end position="11"/>
    </location>
</feature>
<evidence type="ECO:0000256" key="7">
    <source>
        <dbReference type="ARBA" id="ARBA00023317"/>
    </source>
</evidence>
<dbReference type="Proteomes" id="UP001267426">
    <property type="component" value="Unassembled WGS sequence"/>
</dbReference>
<keyword evidence="12" id="KW-1185">Reference proteome</keyword>
<evidence type="ECO:0000256" key="2">
    <source>
        <dbReference type="ARBA" id="ARBA00011870"/>
    </source>
</evidence>
<comment type="function">
    <text evidence="8">The pyruvate dehydrogenase complex catalyzes the overall conversion of pyruvate to acetyl-CoA and CO(2).</text>
</comment>
<evidence type="ECO:0000256" key="5">
    <source>
        <dbReference type="ARBA" id="ARBA00023002"/>
    </source>
</evidence>
<comment type="cofactor">
    <cofactor evidence="1 8">
        <name>thiamine diphosphate</name>
        <dbReference type="ChEBI" id="CHEBI:58937"/>
    </cofactor>
</comment>
<dbReference type="PANTHER" id="PTHR11516:SF60">
    <property type="entry name" value="PYRUVATE DEHYDROGENASE E1 COMPONENT SUBUNIT ALPHA"/>
    <property type="match status" value="1"/>
</dbReference>
<dbReference type="Pfam" id="PF00676">
    <property type="entry name" value="E1_dh"/>
    <property type="match status" value="1"/>
</dbReference>
<evidence type="ECO:0000256" key="4">
    <source>
        <dbReference type="ARBA" id="ARBA00014159"/>
    </source>
</evidence>
<gene>
    <name evidence="8 11" type="primary">pdhA</name>
    <name evidence="11" type="ORF">RM540_10460</name>
</gene>
<organism evidence="11 12">
    <name type="scientific">Rubrivirga litoralis</name>
    <dbReference type="NCBI Taxonomy" id="3075598"/>
    <lineage>
        <taxon>Bacteria</taxon>
        <taxon>Pseudomonadati</taxon>
        <taxon>Rhodothermota</taxon>
        <taxon>Rhodothermia</taxon>
        <taxon>Rhodothermales</taxon>
        <taxon>Rubricoccaceae</taxon>
        <taxon>Rubrivirga</taxon>
    </lineage>
</organism>
<keyword evidence="5 8" id="KW-0560">Oxidoreductase</keyword>
<dbReference type="NCBIfam" id="TIGR03182">
    <property type="entry name" value="PDH_E1_alph_y"/>
    <property type="match status" value="1"/>
</dbReference>
<feature type="domain" description="Dehydrogenase E1 component" evidence="10">
    <location>
        <begin position="69"/>
        <end position="369"/>
    </location>
</feature>
<evidence type="ECO:0000256" key="9">
    <source>
        <dbReference type="SAM" id="MobiDB-lite"/>
    </source>
</evidence>
<dbReference type="RefSeq" id="WP_311663817.1">
    <property type="nucleotide sequence ID" value="NZ_JAVRHT010000022.1"/>
</dbReference>
<evidence type="ECO:0000256" key="6">
    <source>
        <dbReference type="ARBA" id="ARBA00023052"/>
    </source>
</evidence>
<dbReference type="InterPro" id="IPR029061">
    <property type="entry name" value="THDP-binding"/>
</dbReference>
<comment type="caution">
    <text evidence="11">The sequence shown here is derived from an EMBL/GenBank/DDBJ whole genome shotgun (WGS) entry which is preliminary data.</text>
</comment>
<dbReference type="EC" id="1.2.4.1" evidence="3 8"/>
<keyword evidence="6 8" id="KW-0786">Thiamine pyrophosphate</keyword>
<evidence type="ECO:0000313" key="12">
    <source>
        <dbReference type="Proteomes" id="UP001267426"/>
    </source>
</evidence>
<dbReference type="Gene3D" id="3.40.50.970">
    <property type="match status" value="1"/>
</dbReference>
<dbReference type="CDD" id="cd02000">
    <property type="entry name" value="TPP_E1_PDC_ADC_BCADC"/>
    <property type="match status" value="1"/>
</dbReference>
<evidence type="ECO:0000256" key="3">
    <source>
        <dbReference type="ARBA" id="ARBA00012281"/>
    </source>
</evidence>
<evidence type="ECO:0000313" key="11">
    <source>
        <dbReference type="EMBL" id="MDT0632166.1"/>
    </source>
</evidence>
<dbReference type="EMBL" id="JAVRHT010000022">
    <property type="protein sequence ID" value="MDT0632166.1"/>
    <property type="molecule type" value="Genomic_DNA"/>
</dbReference>
<accession>A0ABU3BSM3</accession>
<feature type="region of interest" description="Disordered" evidence="9">
    <location>
        <begin position="1"/>
        <end position="48"/>
    </location>
</feature>
<evidence type="ECO:0000259" key="10">
    <source>
        <dbReference type="Pfam" id="PF00676"/>
    </source>
</evidence>
<dbReference type="InterPro" id="IPR001017">
    <property type="entry name" value="DH_E1"/>
</dbReference>
<proteinExistence type="predicted"/>
<sequence>MAGTTKTSTKTPKGDGAAKKAAPKKKAASPATNGAFTPDTPDVRVYRGSGRTHESLGLSADDVLEMYQNMLLQRRFEERAAQMYGRQKIAGFLHLYIGQEAVSTGAVRALRDDDPIITAYRDHGLALARGMSSDAGMAELFGKIDGCSRGKGGSMHFFDVDKHFYGGHGIVGGQIPVGVGMGFALKYRETGGVALAFFGDGAINQGAFHEAANLASLYDVPVLLIVENNEYAMGTSVARARGDANLYKQGYPYGMKTAVIDGMDLFEVYGAFQEIADDARGETDGQTKPYFVEVQTYRYRGHSMSDPQKYRTKEELEGKKGEDPILRVKAYILEHELFPVERLDEVDEDVKAEVMAAVDFAEQSPLPDVSTMYEDVYAQEDYPFIV</sequence>
<protein>
    <recommendedName>
        <fullName evidence="4 8">Pyruvate dehydrogenase E1 component subunit alpha</fullName>
        <ecNumber evidence="3 8">1.2.4.1</ecNumber>
    </recommendedName>
</protein>
<evidence type="ECO:0000256" key="8">
    <source>
        <dbReference type="RuleBase" id="RU361139"/>
    </source>
</evidence>
<name>A0ABU3BSM3_9BACT</name>
<keyword evidence="7 8" id="KW-0670">Pyruvate</keyword>
<dbReference type="InterPro" id="IPR050642">
    <property type="entry name" value="PDH_E1_Alpha_Subunit"/>
</dbReference>
<comment type="subunit">
    <text evidence="2 8">Heterodimer of an alpha and a beta chain.</text>
</comment>
<dbReference type="PANTHER" id="PTHR11516">
    <property type="entry name" value="PYRUVATE DEHYDROGENASE E1 COMPONENT, ALPHA SUBUNIT BACTERIAL AND ORGANELLAR"/>
    <property type="match status" value="1"/>
</dbReference>
<reference evidence="11 12" key="1">
    <citation type="submission" date="2023-09" db="EMBL/GenBank/DDBJ databases">
        <authorList>
            <person name="Rey-Velasco X."/>
        </authorList>
    </citation>
    <scope>NUCLEOTIDE SEQUENCE [LARGE SCALE GENOMIC DNA]</scope>
    <source>
        <strain evidence="11 12">F394</strain>
    </source>
</reference>
<dbReference type="SUPFAM" id="SSF52518">
    <property type="entry name" value="Thiamin diphosphate-binding fold (THDP-binding)"/>
    <property type="match status" value="1"/>
</dbReference>
<dbReference type="InterPro" id="IPR017597">
    <property type="entry name" value="Pyrv_DH_E1_asu_subgrp-y"/>
</dbReference>
<comment type="catalytic activity">
    <reaction evidence="8">
        <text>N(6)-[(R)-lipoyl]-L-lysyl-[protein] + pyruvate + H(+) = N(6)-[(R)-S(8)-acetyldihydrolipoyl]-L-lysyl-[protein] + CO2</text>
        <dbReference type="Rhea" id="RHEA:19189"/>
        <dbReference type="Rhea" id="RHEA-COMP:10474"/>
        <dbReference type="Rhea" id="RHEA-COMP:10478"/>
        <dbReference type="ChEBI" id="CHEBI:15361"/>
        <dbReference type="ChEBI" id="CHEBI:15378"/>
        <dbReference type="ChEBI" id="CHEBI:16526"/>
        <dbReference type="ChEBI" id="CHEBI:83099"/>
        <dbReference type="ChEBI" id="CHEBI:83111"/>
        <dbReference type="EC" id="1.2.4.1"/>
    </reaction>
</comment>